<gene>
    <name evidence="1" type="ORF">MCC10070_0821</name>
</gene>
<protein>
    <submittedName>
        <fullName evidence="1">Uncharacterized protein</fullName>
    </submittedName>
</protein>
<sequence length="112" mass="12625">MSNVDESPFNLVCLICGKMITAEIVDENHPRTMEQLVESANDSGFLPLDAIEMTSYGHYGTTFFDPCDDGTQVAALICDKCMKERSDRLMHIDTKRRLTPFNVTMKSLRKSS</sequence>
<accession>A0A4V2N4B8</accession>
<dbReference type="EMBL" id="SHRR01000011">
    <property type="protein sequence ID" value="TCE86622.1"/>
    <property type="molecule type" value="Genomic_DNA"/>
</dbReference>
<proteinExistence type="predicted"/>
<comment type="caution">
    <text evidence="1">The sequence shown here is derived from an EMBL/GenBank/DDBJ whole genome shotgun (WGS) entry which is preliminary data.</text>
</comment>
<organism evidence="1 2">
    <name type="scientific">Bifidobacterium longum subsp. longum</name>
    <dbReference type="NCBI Taxonomy" id="1679"/>
    <lineage>
        <taxon>Bacteria</taxon>
        <taxon>Bacillati</taxon>
        <taxon>Actinomycetota</taxon>
        <taxon>Actinomycetes</taxon>
        <taxon>Bifidobacteriales</taxon>
        <taxon>Bifidobacteriaceae</taxon>
        <taxon>Bifidobacterium</taxon>
    </lineage>
</organism>
<reference evidence="1 2" key="1">
    <citation type="journal article" date="2018" name="Sci. Rep.">
        <title>Genomic diversity and distribution of Bifidobacterium longum subsp. longum across the human lifespan.</title>
        <authorList>
            <person name="Odamaki T."/>
            <person name="Bottacini F."/>
            <person name="Kato K."/>
            <person name="Mitsuyama E."/>
            <person name="Yoshida K."/>
            <person name="Horigome A."/>
            <person name="Xiao J.Z."/>
            <person name="van Sinderen D."/>
        </authorList>
    </citation>
    <scope>NUCLEOTIDE SEQUENCE [LARGE SCALE GENOMIC DNA]</scope>
    <source>
        <strain evidence="1 2">MCC10070</strain>
    </source>
</reference>
<evidence type="ECO:0000313" key="2">
    <source>
        <dbReference type="Proteomes" id="UP000291814"/>
    </source>
</evidence>
<dbReference type="RefSeq" id="WP_131209695.1">
    <property type="nucleotide sequence ID" value="NZ_SHRR01000011.1"/>
</dbReference>
<dbReference type="AlphaFoldDB" id="A0A4V2N4B8"/>
<name>A0A4V2N4B8_BIFLL</name>
<evidence type="ECO:0000313" key="1">
    <source>
        <dbReference type="EMBL" id="TCE86622.1"/>
    </source>
</evidence>
<dbReference type="Proteomes" id="UP000291814">
    <property type="component" value="Unassembled WGS sequence"/>
</dbReference>